<keyword evidence="2" id="KW-0449">Lipoprotein</keyword>
<protein>
    <submittedName>
        <fullName evidence="2">SusD/RagB family nutrient-binding outer membrane lipoprotein</fullName>
    </submittedName>
</protein>
<feature type="signal peptide" evidence="1">
    <location>
        <begin position="1"/>
        <end position="21"/>
    </location>
</feature>
<keyword evidence="3" id="KW-1185">Reference proteome</keyword>
<dbReference type="PROSITE" id="PS51257">
    <property type="entry name" value="PROKAR_LIPOPROTEIN"/>
    <property type="match status" value="1"/>
</dbReference>
<dbReference type="SUPFAM" id="SSF48452">
    <property type="entry name" value="TPR-like"/>
    <property type="match status" value="1"/>
</dbReference>
<dbReference type="Gene3D" id="1.25.40.390">
    <property type="match status" value="1"/>
</dbReference>
<evidence type="ECO:0000313" key="3">
    <source>
        <dbReference type="Proteomes" id="UP001199816"/>
    </source>
</evidence>
<dbReference type="InterPro" id="IPR041662">
    <property type="entry name" value="SusD-like_2"/>
</dbReference>
<evidence type="ECO:0000313" key="2">
    <source>
        <dbReference type="EMBL" id="MCD2425635.1"/>
    </source>
</evidence>
<dbReference type="InterPro" id="IPR011990">
    <property type="entry name" value="TPR-like_helical_dom_sf"/>
</dbReference>
<accession>A0ABS8PXL5</accession>
<dbReference type="EMBL" id="JAJNEC010000007">
    <property type="protein sequence ID" value="MCD2425635.1"/>
    <property type="molecule type" value="Genomic_DNA"/>
</dbReference>
<proteinExistence type="predicted"/>
<sequence length="481" mass="52818">MKSLFHTYLLLSLVFAVTSCSKFDSLNTDPVKPSAVTPEQLLLSAEKNAMDILYNSVVNNRIGMHYAQYWAASDKEEDSRYSLGEAGNSTLWSLYNRPLKDLQTLIDLNRTAAIQDPVPNQNAIAGILQVWLYQTLADAYGNIPYSKALSDSIPAPAYDDAAGMYASLLSRLQEYQGVLDASKDSYKSGDVIYNGDVMKWKKLANSLILRIAMRMSKAKPAEAKSAIETAVTNGVITDGADNALFPYTSQAPNQYPYNDFGREQVEFVVSETMVNYMQALNDPRLEIYARPAKTSKTIVGKPYGLGTNSAADAQKYSTPGVRVYAPDFPGILITASEVQFLMAEAAARGMNVGGTAETFYKAGIRASMNFWKIPEAAATTYINSVPYKSANWKNQIGSQKWLALYMQGLQAWFERLRLSFTKPDGTPLFIAPVAGSLDANVTMVPSRLTYPVVESNTNNKNKEAAAAAIGGDTKGTKLWWQ</sequence>
<dbReference type="Proteomes" id="UP001199816">
    <property type="component" value="Unassembled WGS sequence"/>
</dbReference>
<evidence type="ECO:0000256" key="1">
    <source>
        <dbReference type="SAM" id="SignalP"/>
    </source>
</evidence>
<dbReference type="RefSeq" id="WP_231008179.1">
    <property type="nucleotide sequence ID" value="NZ_JAJNEC010000007.1"/>
</dbReference>
<keyword evidence="1" id="KW-0732">Signal</keyword>
<organism evidence="2 3">
    <name type="scientific">Niabella pedocola</name>
    <dbReference type="NCBI Taxonomy" id="1752077"/>
    <lineage>
        <taxon>Bacteria</taxon>
        <taxon>Pseudomonadati</taxon>
        <taxon>Bacteroidota</taxon>
        <taxon>Chitinophagia</taxon>
        <taxon>Chitinophagales</taxon>
        <taxon>Chitinophagaceae</taxon>
        <taxon>Niabella</taxon>
    </lineage>
</organism>
<reference evidence="2 3" key="1">
    <citation type="submission" date="2021-11" db="EMBL/GenBank/DDBJ databases">
        <title>Genomic of Niabella pedocola.</title>
        <authorList>
            <person name="Wu T."/>
        </authorList>
    </citation>
    <scope>NUCLEOTIDE SEQUENCE [LARGE SCALE GENOMIC DNA]</scope>
    <source>
        <strain evidence="2 3">JCM 31011</strain>
    </source>
</reference>
<dbReference type="Pfam" id="PF12771">
    <property type="entry name" value="SusD-like_2"/>
    <property type="match status" value="1"/>
</dbReference>
<comment type="caution">
    <text evidence="2">The sequence shown here is derived from an EMBL/GenBank/DDBJ whole genome shotgun (WGS) entry which is preliminary data.</text>
</comment>
<feature type="chain" id="PRO_5046033595" evidence="1">
    <location>
        <begin position="22"/>
        <end position="481"/>
    </location>
</feature>
<name>A0ABS8PXL5_9BACT</name>
<gene>
    <name evidence="2" type="ORF">LQ567_22820</name>
</gene>